<comment type="caution">
    <text evidence="2">The sequence shown here is derived from an EMBL/GenBank/DDBJ whole genome shotgun (WGS) entry which is preliminary data.</text>
</comment>
<accession>A0A656YZV5</accession>
<dbReference type="InterPro" id="IPR036388">
    <property type="entry name" value="WH-like_DNA-bd_sf"/>
</dbReference>
<evidence type="ECO:0000313" key="2">
    <source>
        <dbReference type="EMBL" id="KXA98510.1"/>
    </source>
</evidence>
<dbReference type="InterPro" id="IPR038723">
    <property type="entry name" value="ArnR1-like_HTH"/>
</dbReference>
<evidence type="ECO:0000259" key="1">
    <source>
        <dbReference type="Pfam" id="PF14947"/>
    </source>
</evidence>
<dbReference type="Proteomes" id="UP000070257">
    <property type="component" value="Unassembled WGS sequence"/>
</dbReference>
<reference evidence="2 3" key="1">
    <citation type="journal article" date="2016" name="Sci. Rep.">
        <title>Metabolic traits of an uncultured archaeal lineage -MSBL1- from brine pools of the Red Sea.</title>
        <authorList>
            <person name="Mwirichia R."/>
            <person name="Alam I."/>
            <person name="Rashid M."/>
            <person name="Vinu M."/>
            <person name="Ba-Alawi W."/>
            <person name="Anthony Kamau A."/>
            <person name="Kamanda Ngugi D."/>
            <person name="Goker M."/>
            <person name="Klenk H.P."/>
            <person name="Bajic V."/>
            <person name="Stingl U."/>
        </authorList>
    </citation>
    <scope>NUCLEOTIDE SEQUENCE [LARGE SCALE GENOMIC DNA]</scope>
    <source>
        <strain evidence="2">SCGC-AAA259J03</strain>
    </source>
</reference>
<dbReference type="EMBL" id="LHXT01000018">
    <property type="protein sequence ID" value="KXA98510.1"/>
    <property type="molecule type" value="Genomic_DNA"/>
</dbReference>
<dbReference type="SUPFAM" id="SSF46785">
    <property type="entry name" value="Winged helix' DNA-binding domain"/>
    <property type="match status" value="1"/>
</dbReference>
<dbReference type="Pfam" id="PF14947">
    <property type="entry name" value="HTH_45"/>
    <property type="match status" value="1"/>
</dbReference>
<sequence length="102" mass="12018">MARRSKLEIYRDILESLSERRKVTTRISDDAHLNFQRCRESIEKMKGEGLLGEDDGEYYLTGNGKKTLQIFRELEGMMGELIYKPEQVQEDLEEDSNQDDER</sequence>
<gene>
    <name evidence="2" type="ORF">AKJ39_01830</name>
</gene>
<dbReference type="Gene3D" id="1.10.10.10">
    <property type="entry name" value="Winged helix-like DNA-binding domain superfamily/Winged helix DNA-binding domain"/>
    <property type="match status" value="1"/>
</dbReference>
<evidence type="ECO:0000313" key="3">
    <source>
        <dbReference type="Proteomes" id="UP000070257"/>
    </source>
</evidence>
<proteinExistence type="predicted"/>
<feature type="domain" description="ArnR1-like winged helix-turn-helix" evidence="1">
    <location>
        <begin position="3"/>
        <end position="77"/>
    </location>
</feature>
<name>A0A656YZV5_9EURY</name>
<organism evidence="2 3">
    <name type="scientific">candidate division MSBL1 archaeon SCGC-AAA259J03</name>
    <dbReference type="NCBI Taxonomy" id="1698269"/>
    <lineage>
        <taxon>Archaea</taxon>
        <taxon>Methanobacteriati</taxon>
        <taxon>Methanobacteriota</taxon>
        <taxon>candidate division MSBL1</taxon>
    </lineage>
</organism>
<dbReference type="AlphaFoldDB" id="A0A656YZV5"/>
<protein>
    <recommendedName>
        <fullName evidence="1">ArnR1-like winged helix-turn-helix domain-containing protein</fullName>
    </recommendedName>
</protein>
<keyword evidence="3" id="KW-1185">Reference proteome</keyword>
<dbReference type="InterPro" id="IPR036390">
    <property type="entry name" value="WH_DNA-bd_sf"/>
</dbReference>